<feature type="signal peptide" evidence="1">
    <location>
        <begin position="1"/>
        <end position="21"/>
    </location>
</feature>
<gene>
    <name evidence="2" type="ORF">ACHHYP_02054</name>
</gene>
<dbReference type="AlphaFoldDB" id="A0A1V9ZSH2"/>
<dbReference type="Proteomes" id="UP000243579">
    <property type="component" value="Unassembled WGS sequence"/>
</dbReference>
<proteinExistence type="predicted"/>
<evidence type="ECO:0000256" key="1">
    <source>
        <dbReference type="SAM" id="SignalP"/>
    </source>
</evidence>
<dbReference type="EMBL" id="JNBR01000019">
    <property type="protein sequence ID" value="OQS00954.1"/>
    <property type="molecule type" value="Genomic_DNA"/>
</dbReference>
<reference evidence="2 3" key="1">
    <citation type="journal article" date="2014" name="Genome Biol. Evol.">
        <title>The secreted proteins of Achlya hypogyna and Thraustotheca clavata identify the ancestral oomycete secretome and reveal gene acquisitions by horizontal gene transfer.</title>
        <authorList>
            <person name="Misner I."/>
            <person name="Blouin N."/>
            <person name="Leonard G."/>
            <person name="Richards T.A."/>
            <person name="Lane C.E."/>
        </authorList>
    </citation>
    <scope>NUCLEOTIDE SEQUENCE [LARGE SCALE GENOMIC DNA]</scope>
    <source>
        <strain evidence="2 3">ATCC 48635</strain>
    </source>
</reference>
<evidence type="ECO:0008006" key="4">
    <source>
        <dbReference type="Google" id="ProtNLM"/>
    </source>
</evidence>
<keyword evidence="3" id="KW-1185">Reference proteome</keyword>
<comment type="caution">
    <text evidence="2">The sequence shown here is derived from an EMBL/GenBank/DDBJ whole genome shotgun (WGS) entry which is preliminary data.</text>
</comment>
<keyword evidence="1" id="KW-0732">Signal</keyword>
<organism evidence="2 3">
    <name type="scientific">Achlya hypogyna</name>
    <name type="common">Oomycete</name>
    <name type="synonym">Protoachlya hypogyna</name>
    <dbReference type="NCBI Taxonomy" id="1202772"/>
    <lineage>
        <taxon>Eukaryota</taxon>
        <taxon>Sar</taxon>
        <taxon>Stramenopiles</taxon>
        <taxon>Oomycota</taxon>
        <taxon>Saprolegniomycetes</taxon>
        <taxon>Saprolegniales</taxon>
        <taxon>Achlyaceae</taxon>
        <taxon>Achlya</taxon>
    </lineage>
</organism>
<accession>A0A1V9ZSH2</accession>
<name>A0A1V9ZSH2_ACHHY</name>
<evidence type="ECO:0000313" key="3">
    <source>
        <dbReference type="Proteomes" id="UP000243579"/>
    </source>
</evidence>
<feature type="chain" id="PRO_5013343065" description="Secreted protein" evidence="1">
    <location>
        <begin position="22"/>
        <end position="184"/>
    </location>
</feature>
<evidence type="ECO:0000313" key="2">
    <source>
        <dbReference type="EMBL" id="OQS00954.1"/>
    </source>
</evidence>
<sequence>MTKTPWILVLCMALTATGSGGLAPEAWPSACEKCARTGSCQRAHRDLPGHYCGAVRAEHFTSSYCCCGLDQACANPSGDAPCACTALAVVQEAPPDAVTTARDMLLFLAAWAVFMALLLHDMPEGRAFLASLQRWRCRISCCRRRPLETGPSERDALLAMVLEIKEAKSDGLKVAAKMEPSAHR</sequence>
<protein>
    <recommendedName>
        <fullName evidence="4">Secreted protein</fullName>
    </recommendedName>
</protein>